<dbReference type="Pfam" id="PF00067">
    <property type="entry name" value="p450"/>
    <property type="match status" value="1"/>
</dbReference>
<dbReference type="CDD" id="cd11064">
    <property type="entry name" value="CYP86A"/>
    <property type="match status" value="1"/>
</dbReference>
<keyword evidence="5" id="KW-0349">Heme</keyword>
<name>A0A176VTV0_MARPO</name>
<dbReference type="InterPro" id="IPR001128">
    <property type="entry name" value="Cyt_P450"/>
</dbReference>
<dbReference type="PRINTS" id="PR00385">
    <property type="entry name" value="P450"/>
</dbReference>
<dbReference type="EMBL" id="LVLJ01002789">
    <property type="protein sequence ID" value="OAE23732.1"/>
    <property type="molecule type" value="Genomic_DNA"/>
</dbReference>
<evidence type="ECO:0000313" key="7">
    <source>
        <dbReference type="Proteomes" id="UP000077202"/>
    </source>
</evidence>
<dbReference type="Proteomes" id="UP000077202">
    <property type="component" value="Unassembled WGS sequence"/>
</dbReference>
<dbReference type="InterPro" id="IPR036396">
    <property type="entry name" value="Cyt_P450_sf"/>
</dbReference>
<dbReference type="AlphaFoldDB" id="A0A176VTV0"/>
<dbReference type="SUPFAM" id="SSF48264">
    <property type="entry name" value="Cytochrome P450"/>
    <property type="match status" value="1"/>
</dbReference>
<comment type="similarity">
    <text evidence="1">Belongs to the cytochrome P450 family.</text>
</comment>
<dbReference type="InterPro" id="IPR002401">
    <property type="entry name" value="Cyt_P450_E_grp-I"/>
</dbReference>
<evidence type="ECO:0000256" key="2">
    <source>
        <dbReference type="ARBA" id="ARBA00022723"/>
    </source>
</evidence>
<reference evidence="6" key="1">
    <citation type="submission" date="2016-03" db="EMBL/GenBank/DDBJ databases">
        <title>Mechanisms controlling the formation of the plant cell surface in tip-growing cells are functionally conserved among land plants.</title>
        <authorList>
            <person name="Honkanen S."/>
            <person name="Jones V.A."/>
            <person name="Morieri G."/>
            <person name="Champion C."/>
            <person name="Hetherington A.J."/>
            <person name="Kelly S."/>
            <person name="Saint-Marcoux D."/>
            <person name="Proust H."/>
            <person name="Prescott H."/>
            <person name="Dolan L."/>
        </authorList>
    </citation>
    <scope>NUCLEOTIDE SEQUENCE [LARGE SCALE GENOMIC DNA]</scope>
    <source>
        <tissue evidence="6">Whole gametophyte</tissue>
    </source>
</reference>
<gene>
    <name evidence="6" type="ORF">AXG93_4776s1160</name>
</gene>
<dbReference type="GO" id="GO:0020037">
    <property type="term" value="F:heme binding"/>
    <property type="evidence" value="ECO:0007669"/>
    <property type="project" value="InterPro"/>
</dbReference>
<feature type="binding site" description="axial binding residue" evidence="5">
    <location>
        <position position="385"/>
    </location>
    <ligand>
        <name>heme</name>
        <dbReference type="ChEBI" id="CHEBI:30413"/>
    </ligand>
    <ligandPart>
        <name>Fe</name>
        <dbReference type="ChEBI" id="CHEBI:18248"/>
    </ligandPart>
</feature>
<dbReference type="GO" id="GO:0005506">
    <property type="term" value="F:iron ion binding"/>
    <property type="evidence" value="ECO:0007669"/>
    <property type="project" value="InterPro"/>
</dbReference>
<organism evidence="6 7">
    <name type="scientific">Marchantia polymorpha subsp. ruderalis</name>
    <dbReference type="NCBI Taxonomy" id="1480154"/>
    <lineage>
        <taxon>Eukaryota</taxon>
        <taxon>Viridiplantae</taxon>
        <taxon>Streptophyta</taxon>
        <taxon>Embryophyta</taxon>
        <taxon>Marchantiophyta</taxon>
        <taxon>Marchantiopsida</taxon>
        <taxon>Marchantiidae</taxon>
        <taxon>Marchantiales</taxon>
        <taxon>Marchantiaceae</taxon>
        <taxon>Marchantia</taxon>
    </lineage>
</organism>
<sequence>MEARTLAPYAGGWDPRSWEQGDLIRERFGDMLGHGIFNVDGDMWRHQRKVAILEFASSKLREYSIHAFRTEALKLVQVLAIAARNGQRVDLQDLFMRLTLDSICRVGFGVDISSLCPSLPAIPFAIAFDEANRLIVRRYIDLFWKLKRTLNIGSEAKLKKCIDVVESFIYKVIETRRAEMSVASTLDQQQHTGVDILSRFMSITDENQTYTDERLRDVVINFLIAGRDTTAVTLSWFFFELCRNPQVVEKILEEVSSVLGVDSQHLRSLDEARFGERVIEFAQLLTYQSLTRMQYLHAAITEALRLYPAVPLETKVAAANDTFPDGTPIRKGEFVSYSSYSMGRLEYLWGSDVAEFKPERWLRNGVYQPESPFKLTAFQAGPRMCLGKDSSYLQMKLTTVILLMFFKFQLERNEVPNYSLMVVLFIANGLPVNVSAKQLTDSRLTMSDSMGQKAFANQHRHVQWLDLKAAACLVRYSSRLDGAKWSASFGEATEKVIHSLQRSVVRLRVIVSLSRDLFSQLALAYSELRTREKASAFTLICNKNNTFGPYDRIWINFMVVLHLEANLTLQRVVSVEYELSLLPQYVAEDRQVKMDILLHCLSQKSKQTRPGPSPAIAKQVHSASVISAGVY</sequence>
<protein>
    <recommendedName>
        <fullName evidence="8">Cytochrome P450</fullName>
    </recommendedName>
</protein>
<keyword evidence="4 5" id="KW-0408">Iron</keyword>
<comment type="cofactor">
    <cofactor evidence="5">
        <name>heme</name>
        <dbReference type="ChEBI" id="CHEBI:30413"/>
    </cofactor>
</comment>
<evidence type="ECO:0000256" key="3">
    <source>
        <dbReference type="ARBA" id="ARBA00023002"/>
    </source>
</evidence>
<keyword evidence="3" id="KW-0560">Oxidoreductase</keyword>
<dbReference type="PANTHER" id="PTHR24296">
    <property type="entry name" value="CYTOCHROME P450"/>
    <property type="match status" value="1"/>
</dbReference>
<keyword evidence="7" id="KW-1185">Reference proteome</keyword>
<evidence type="ECO:0000256" key="5">
    <source>
        <dbReference type="PIRSR" id="PIRSR602401-1"/>
    </source>
</evidence>
<evidence type="ECO:0000256" key="4">
    <source>
        <dbReference type="ARBA" id="ARBA00023004"/>
    </source>
</evidence>
<comment type="caution">
    <text evidence="6">The sequence shown here is derived from an EMBL/GenBank/DDBJ whole genome shotgun (WGS) entry which is preliminary data.</text>
</comment>
<dbReference type="GO" id="GO:0016705">
    <property type="term" value="F:oxidoreductase activity, acting on paired donors, with incorporation or reduction of molecular oxygen"/>
    <property type="evidence" value="ECO:0007669"/>
    <property type="project" value="InterPro"/>
</dbReference>
<dbReference type="PRINTS" id="PR00463">
    <property type="entry name" value="EP450I"/>
</dbReference>
<accession>A0A176VTV0</accession>
<keyword evidence="2 5" id="KW-0479">Metal-binding</keyword>
<proteinExistence type="inferred from homology"/>
<evidence type="ECO:0000313" key="6">
    <source>
        <dbReference type="EMBL" id="OAE23732.1"/>
    </source>
</evidence>
<evidence type="ECO:0000256" key="1">
    <source>
        <dbReference type="ARBA" id="ARBA00010617"/>
    </source>
</evidence>
<evidence type="ECO:0008006" key="8">
    <source>
        <dbReference type="Google" id="ProtNLM"/>
    </source>
</evidence>
<dbReference type="GO" id="GO:0004497">
    <property type="term" value="F:monooxygenase activity"/>
    <property type="evidence" value="ECO:0007669"/>
    <property type="project" value="InterPro"/>
</dbReference>
<dbReference type="Gene3D" id="1.10.630.10">
    <property type="entry name" value="Cytochrome P450"/>
    <property type="match status" value="1"/>
</dbReference>